<dbReference type="Proteomes" id="UP000789901">
    <property type="component" value="Unassembled WGS sequence"/>
</dbReference>
<reference evidence="8 9" key="1">
    <citation type="submission" date="2021-06" db="EMBL/GenBank/DDBJ databases">
        <authorList>
            <person name="Kallberg Y."/>
            <person name="Tangrot J."/>
            <person name="Rosling A."/>
        </authorList>
    </citation>
    <scope>NUCLEOTIDE SEQUENCE [LARGE SCALE GENOMIC DNA]</scope>
    <source>
        <strain evidence="8 9">120-4 pot B 10/14</strain>
    </source>
</reference>
<dbReference type="Gene3D" id="3.30.360.10">
    <property type="entry name" value="Dihydrodipicolinate Reductase, domain 2"/>
    <property type="match status" value="1"/>
</dbReference>
<dbReference type="InterPro" id="IPR001282">
    <property type="entry name" value="G6P_DH"/>
</dbReference>
<keyword evidence="5" id="KW-0560">Oxidoreductase</keyword>
<comment type="pathway">
    <text evidence="1">Carbohydrate degradation; pentose phosphate pathway; D-ribulose 5-phosphate from D-glucose 6-phosphate (oxidative stage): step 1/3.</text>
</comment>
<dbReference type="InterPro" id="IPR022675">
    <property type="entry name" value="G6P_DH_C"/>
</dbReference>
<evidence type="ECO:0000256" key="6">
    <source>
        <dbReference type="ARBA" id="ARBA00023277"/>
    </source>
</evidence>
<gene>
    <name evidence="8" type="ORF">GMARGA_LOCUS28859</name>
</gene>
<name>A0ABN7WB60_GIGMA</name>
<dbReference type="PANTHER" id="PTHR23429">
    <property type="entry name" value="GLUCOSE-6-PHOSPHATE 1-DEHYDROGENASE G6PD"/>
    <property type="match status" value="1"/>
</dbReference>
<keyword evidence="4" id="KW-0521">NADP</keyword>
<evidence type="ECO:0000313" key="9">
    <source>
        <dbReference type="Proteomes" id="UP000789901"/>
    </source>
</evidence>
<proteinExistence type="predicted"/>
<dbReference type="SUPFAM" id="SSF55347">
    <property type="entry name" value="Glyceraldehyde-3-phosphate dehydrogenase-like, C-terminal domain"/>
    <property type="match status" value="1"/>
</dbReference>
<evidence type="ECO:0000256" key="2">
    <source>
        <dbReference type="ARBA" id="ARBA00013019"/>
    </source>
</evidence>
<protein>
    <recommendedName>
        <fullName evidence="3">Glucose-6-phosphate 1-dehydrogenase</fullName>
        <ecNumber evidence="2">1.1.1.49</ecNumber>
    </recommendedName>
</protein>
<evidence type="ECO:0000256" key="1">
    <source>
        <dbReference type="ARBA" id="ARBA00004937"/>
    </source>
</evidence>
<evidence type="ECO:0000313" key="8">
    <source>
        <dbReference type="EMBL" id="CAG8825483.1"/>
    </source>
</evidence>
<keyword evidence="6" id="KW-0119">Carbohydrate metabolism</keyword>
<evidence type="ECO:0000259" key="7">
    <source>
        <dbReference type="Pfam" id="PF02781"/>
    </source>
</evidence>
<evidence type="ECO:0000256" key="3">
    <source>
        <dbReference type="ARBA" id="ARBA00020444"/>
    </source>
</evidence>
<dbReference type="EMBL" id="CAJVQB010037696">
    <property type="protein sequence ID" value="CAG8825483.1"/>
    <property type="molecule type" value="Genomic_DNA"/>
</dbReference>
<keyword evidence="9" id="KW-1185">Reference proteome</keyword>
<evidence type="ECO:0000256" key="5">
    <source>
        <dbReference type="ARBA" id="ARBA00023002"/>
    </source>
</evidence>
<dbReference type="EC" id="1.1.1.49" evidence="2"/>
<feature type="non-terminal residue" evidence="8">
    <location>
        <position position="123"/>
    </location>
</feature>
<evidence type="ECO:0000256" key="4">
    <source>
        <dbReference type="ARBA" id="ARBA00022857"/>
    </source>
</evidence>
<accession>A0ABN7WB60</accession>
<dbReference type="PANTHER" id="PTHR23429:SF0">
    <property type="entry name" value="GLUCOSE-6-PHOSPHATE 1-DEHYDROGENASE"/>
    <property type="match status" value="1"/>
</dbReference>
<organism evidence="8 9">
    <name type="scientific">Gigaspora margarita</name>
    <dbReference type="NCBI Taxonomy" id="4874"/>
    <lineage>
        <taxon>Eukaryota</taxon>
        <taxon>Fungi</taxon>
        <taxon>Fungi incertae sedis</taxon>
        <taxon>Mucoromycota</taxon>
        <taxon>Glomeromycotina</taxon>
        <taxon>Glomeromycetes</taxon>
        <taxon>Diversisporales</taxon>
        <taxon>Gigasporaceae</taxon>
        <taxon>Gigaspora</taxon>
    </lineage>
</organism>
<sequence>MKNKTVEEVESVVESGNKTRVFYMALSPSVFIPVGHESSCELGKALASLWREDETYRGHIDEFGIIRDVMQNHLLQISSIAISLNSEDVRAEKVWSRKILSLDNIQNLMIPNLDDKTVPQAAT</sequence>
<feature type="domain" description="Glucose-6-phosphate dehydrogenase C-terminal" evidence="7">
    <location>
        <begin position="58"/>
        <end position="118"/>
    </location>
</feature>
<dbReference type="Pfam" id="PF02781">
    <property type="entry name" value="G6PD_C"/>
    <property type="match status" value="1"/>
</dbReference>
<comment type="caution">
    <text evidence="8">The sequence shown here is derived from an EMBL/GenBank/DDBJ whole genome shotgun (WGS) entry which is preliminary data.</text>
</comment>